<dbReference type="AlphaFoldDB" id="A0A381PUR0"/>
<feature type="region of interest" description="Disordered" evidence="1">
    <location>
        <begin position="1"/>
        <end position="36"/>
    </location>
</feature>
<accession>A0A381PUR0</accession>
<sequence length="55" mass="5644">MDGPGGDPGAGVYHGAGRTKRLRTSPIAPLEAAPGKTLSQLAIWSDGRPPTFSAR</sequence>
<organism evidence="2">
    <name type="scientific">marine metagenome</name>
    <dbReference type="NCBI Taxonomy" id="408172"/>
    <lineage>
        <taxon>unclassified sequences</taxon>
        <taxon>metagenomes</taxon>
        <taxon>ecological metagenomes</taxon>
    </lineage>
</organism>
<evidence type="ECO:0000256" key="1">
    <source>
        <dbReference type="SAM" id="MobiDB-lite"/>
    </source>
</evidence>
<evidence type="ECO:0000313" key="2">
    <source>
        <dbReference type="EMBL" id="SUZ70650.1"/>
    </source>
</evidence>
<gene>
    <name evidence="2" type="ORF">METZ01_LOCUS23504</name>
</gene>
<reference evidence="2" key="1">
    <citation type="submission" date="2018-05" db="EMBL/GenBank/DDBJ databases">
        <authorList>
            <person name="Lanie J.A."/>
            <person name="Ng W.-L."/>
            <person name="Kazmierczak K.M."/>
            <person name="Andrzejewski T.M."/>
            <person name="Davidsen T.M."/>
            <person name="Wayne K.J."/>
            <person name="Tettelin H."/>
            <person name="Glass J.I."/>
            <person name="Rusch D."/>
            <person name="Podicherti R."/>
            <person name="Tsui H.-C.T."/>
            <person name="Winkler M.E."/>
        </authorList>
    </citation>
    <scope>NUCLEOTIDE SEQUENCE</scope>
</reference>
<feature type="compositionally biased region" description="Gly residues" evidence="1">
    <location>
        <begin position="1"/>
        <end position="14"/>
    </location>
</feature>
<dbReference type="EMBL" id="UINC01001096">
    <property type="protein sequence ID" value="SUZ70650.1"/>
    <property type="molecule type" value="Genomic_DNA"/>
</dbReference>
<proteinExistence type="predicted"/>
<name>A0A381PUR0_9ZZZZ</name>
<protein>
    <submittedName>
        <fullName evidence="2">Uncharacterized protein</fullName>
    </submittedName>
</protein>